<evidence type="ECO:0000313" key="1">
    <source>
        <dbReference type="EMBL" id="KAJ4427889.1"/>
    </source>
</evidence>
<accession>A0ABQ8S1M2</accession>
<evidence type="ECO:0000313" key="2">
    <source>
        <dbReference type="Proteomes" id="UP001148838"/>
    </source>
</evidence>
<dbReference type="EMBL" id="JAJSOF020000037">
    <property type="protein sequence ID" value="KAJ4427889.1"/>
    <property type="molecule type" value="Genomic_DNA"/>
</dbReference>
<name>A0ABQ8S1M2_PERAM</name>
<gene>
    <name evidence="1" type="ORF">ANN_23897</name>
</gene>
<dbReference type="Proteomes" id="UP001148838">
    <property type="component" value="Unassembled WGS sequence"/>
</dbReference>
<keyword evidence="2" id="KW-1185">Reference proteome</keyword>
<proteinExistence type="predicted"/>
<comment type="caution">
    <text evidence="1">The sequence shown here is derived from an EMBL/GenBank/DDBJ whole genome shotgun (WGS) entry which is preliminary data.</text>
</comment>
<protein>
    <recommendedName>
        <fullName evidence="3">Per a allergen</fullName>
    </recommendedName>
</protein>
<sequence>MAILCESGNESSGSIKAIYIKLEDLELKWKIPYGNITKMFSLVSDTLQSKTGLHKVCALRAGSQFMSGMQILAALCIRVDWKKG</sequence>
<reference evidence="1 2" key="1">
    <citation type="journal article" date="2022" name="Allergy">
        <title>Genome assembly and annotation of Periplaneta americana reveal a comprehensive cockroach allergen profile.</title>
        <authorList>
            <person name="Wang L."/>
            <person name="Xiong Q."/>
            <person name="Saelim N."/>
            <person name="Wang L."/>
            <person name="Nong W."/>
            <person name="Wan A.T."/>
            <person name="Shi M."/>
            <person name="Liu X."/>
            <person name="Cao Q."/>
            <person name="Hui J.H.L."/>
            <person name="Sookrung N."/>
            <person name="Leung T.F."/>
            <person name="Tungtrongchitr A."/>
            <person name="Tsui S.K.W."/>
        </authorList>
    </citation>
    <scope>NUCLEOTIDE SEQUENCE [LARGE SCALE GENOMIC DNA]</scope>
    <source>
        <strain evidence="1">PWHHKU_190912</strain>
    </source>
</reference>
<evidence type="ECO:0008006" key="3">
    <source>
        <dbReference type="Google" id="ProtNLM"/>
    </source>
</evidence>
<organism evidence="1 2">
    <name type="scientific">Periplaneta americana</name>
    <name type="common">American cockroach</name>
    <name type="synonym">Blatta americana</name>
    <dbReference type="NCBI Taxonomy" id="6978"/>
    <lineage>
        <taxon>Eukaryota</taxon>
        <taxon>Metazoa</taxon>
        <taxon>Ecdysozoa</taxon>
        <taxon>Arthropoda</taxon>
        <taxon>Hexapoda</taxon>
        <taxon>Insecta</taxon>
        <taxon>Pterygota</taxon>
        <taxon>Neoptera</taxon>
        <taxon>Polyneoptera</taxon>
        <taxon>Dictyoptera</taxon>
        <taxon>Blattodea</taxon>
        <taxon>Blattoidea</taxon>
        <taxon>Blattidae</taxon>
        <taxon>Blattinae</taxon>
        <taxon>Periplaneta</taxon>
    </lineage>
</organism>